<dbReference type="GO" id="GO:0016757">
    <property type="term" value="F:glycosyltransferase activity"/>
    <property type="evidence" value="ECO:0007669"/>
    <property type="project" value="TreeGrafter"/>
</dbReference>
<dbReference type="InterPro" id="IPR050194">
    <property type="entry name" value="Glycosyltransferase_grp1"/>
</dbReference>
<dbReference type="PANTHER" id="PTHR45947:SF3">
    <property type="entry name" value="SULFOQUINOVOSYL TRANSFERASE SQD2"/>
    <property type="match status" value="1"/>
</dbReference>
<sequence>MAIEKPLRLLLVAPNISRNMGGEAFKALMIALETQRRGATVLQVSHSRVRGEIARSHPELNVVYVEDSWIQILLHRMRFVPALLLLNAWQLNRAARKAARDFVPDIVHFTSPISPVLPYFSMPGFPMVIGPLNGNVGHPPAFTSREPLPKKLGRWLLRPTQKLLGAVFPARRTATILVSGGERTAVALALAGCSRSRIRFTVDSGVAPELADRPAIEHQGPNFAFVFLGRLVRYKAADLAICALAEADVRCTLDIIGMGPEEPALRSLAQSLGVHDRVRFLGWVQPGPALYDRLGTYRAMVFPSLAEANGIVFQEAMMLGLPVVGLRWAGPAQLFEGIDSMLVDPGPQDEVITSLARAMNRLAIDPAHANRLAAAARQRAMADYGWGALLADWHLAYHLAIEEHRRDSVSVQ</sequence>
<reference evidence="2" key="1">
    <citation type="submission" date="2022-05" db="EMBL/GenBank/DDBJ databases">
        <title>Sphingomonas sp. strain MG17 Genome sequencing and assembly.</title>
        <authorList>
            <person name="Kim I."/>
        </authorList>
    </citation>
    <scope>NUCLEOTIDE SEQUENCE</scope>
    <source>
        <strain evidence="2">MG17</strain>
    </source>
</reference>
<comment type="caution">
    <text evidence="2">The sequence shown here is derived from an EMBL/GenBank/DDBJ whole genome shotgun (WGS) entry which is preliminary data.</text>
</comment>
<dbReference type="Pfam" id="PF00534">
    <property type="entry name" value="Glycos_transf_1"/>
    <property type="match status" value="1"/>
</dbReference>
<feature type="domain" description="Glycosyl transferase family 1" evidence="1">
    <location>
        <begin position="213"/>
        <end position="379"/>
    </location>
</feature>
<dbReference type="RefSeq" id="WP_254292950.1">
    <property type="nucleotide sequence ID" value="NZ_JAMLDX010000006.1"/>
</dbReference>
<dbReference type="InterPro" id="IPR001296">
    <property type="entry name" value="Glyco_trans_1"/>
</dbReference>
<evidence type="ECO:0000313" key="2">
    <source>
        <dbReference type="EMBL" id="MCP3730818.1"/>
    </source>
</evidence>
<dbReference type="EMBL" id="JAMLDX010000006">
    <property type="protein sequence ID" value="MCP3730818.1"/>
    <property type="molecule type" value="Genomic_DNA"/>
</dbReference>
<proteinExistence type="predicted"/>
<dbReference type="Gene3D" id="3.40.50.2000">
    <property type="entry name" value="Glycogen Phosphorylase B"/>
    <property type="match status" value="2"/>
</dbReference>
<dbReference type="SUPFAM" id="SSF53756">
    <property type="entry name" value="UDP-Glycosyltransferase/glycogen phosphorylase"/>
    <property type="match status" value="1"/>
</dbReference>
<evidence type="ECO:0000259" key="1">
    <source>
        <dbReference type="Pfam" id="PF00534"/>
    </source>
</evidence>
<dbReference type="CDD" id="cd03801">
    <property type="entry name" value="GT4_PimA-like"/>
    <property type="match status" value="1"/>
</dbReference>
<dbReference type="PANTHER" id="PTHR45947">
    <property type="entry name" value="SULFOQUINOVOSYL TRANSFERASE SQD2"/>
    <property type="match status" value="1"/>
</dbReference>
<keyword evidence="3" id="KW-1185">Reference proteome</keyword>
<protein>
    <submittedName>
        <fullName evidence="2">Glycosyltransferase family 4 protein</fullName>
    </submittedName>
</protein>
<gene>
    <name evidence="2" type="ORF">M9978_10290</name>
</gene>
<name>A0A9X2HNW7_9SPHN</name>
<organism evidence="2 3">
    <name type="scientific">Sphingomonas tagetis</name>
    <dbReference type="NCBI Taxonomy" id="2949092"/>
    <lineage>
        <taxon>Bacteria</taxon>
        <taxon>Pseudomonadati</taxon>
        <taxon>Pseudomonadota</taxon>
        <taxon>Alphaproteobacteria</taxon>
        <taxon>Sphingomonadales</taxon>
        <taxon>Sphingomonadaceae</taxon>
        <taxon>Sphingomonas</taxon>
    </lineage>
</organism>
<dbReference type="AlphaFoldDB" id="A0A9X2HNW7"/>
<accession>A0A9X2HNW7</accession>
<dbReference type="Proteomes" id="UP001139451">
    <property type="component" value="Unassembled WGS sequence"/>
</dbReference>
<evidence type="ECO:0000313" key="3">
    <source>
        <dbReference type="Proteomes" id="UP001139451"/>
    </source>
</evidence>